<sequence length="68" mass="7517">MPTWKATMLSRARRTILIKSMLSAIPTHVSLAVNLSPWVLKCIDSCRRGSHWQGAQSAKGGHCLLAWS</sequence>
<accession>A0A8T0PL60</accession>
<protein>
    <submittedName>
        <fullName evidence="1">Uncharacterized protein</fullName>
    </submittedName>
</protein>
<evidence type="ECO:0000313" key="2">
    <source>
        <dbReference type="Proteomes" id="UP000823388"/>
    </source>
</evidence>
<comment type="caution">
    <text evidence="1">The sequence shown here is derived from an EMBL/GenBank/DDBJ whole genome shotgun (WGS) entry which is preliminary data.</text>
</comment>
<organism evidence="1 2">
    <name type="scientific">Panicum virgatum</name>
    <name type="common">Blackwell switchgrass</name>
    <dbReference type="NCBI Taxonomy" id="38727"/>
    <lineage>
        <taxon>Eukaryota</taxon>
        <taxon>Viridiplantae</taxon>
        <taxon>Streptophyta</taxon>
        <taxon>Embryophyta</taxon>
        <taxon>Tracheophyta</taxon>
        <taxon>Spermatophyta</taxon>
        <taxon>Magnoliopsida</taxon>
        <taxon>Liliopsida</taxon>
        <taxon>Poales</taxon>
        <taxon>Poaceae</taxon>
        <taxon>PACMAD clade</taxon>
        <taxon>Panicoideae</taxon>
        <taxon>Panicodae</taxon>
        <taxon>Paniceae</taxon>
        <taxon>Panicinae</taxon>
        <taxon>Panicum</taxon>
        <taxon>Panicum sect. Hiantes</taxon>
    </lineage>
</organism>
<dbReference type="Proteomes" id="UP000823388">
    <property type="component" value="Chromosome 8K"/>
</dbReference>
<evidence type="ECO:0000313" key="1">
    <source>
        <dbReference type="EMBL" id="KAG2561339.1"/>
    </source>
</evidence>
<name>A0A8T0PL60_PANVG</name>
<keyword evidence="2" id="KW-1185">Reference proteome</keyword>
<reference evidence="1" key="1">
    <citation type="submission" date="2020-05" db="EMBL/GenBank/DDBJ databases">
        <title>WGS assembly of Panicum virgatum.</title>
        <authorList>
            <person name="Lovell J.T."/>
            <person name="Jenkins J."/>
            <person name="Shu S."/>
            <person name="Juenger T.E."/>
            <person name="Schmutz J."/>
        </authorList>
    </citation>
    <scope>NUCLEOTIDE SEQUENCE</scope>
    <source>
        <strain evidence="1">AP13</strain>
    </source>
</reference>
<gene>
    <name evidence="1" type="ORF">PVAP13_8KG154301</name>
</gene>
<proteinExistence type="predicted"/>
<dbReference type="AlphaFoldDB" id="A0A8T0PL60"/>
<dbReference type="EMBL" id="CM029051">
    <property type="protein sequence ID" value="KAG2561339.1"/>
    <property type="molecule type" value="Genomic_DNA"/>
</dbReference>